<evidence type="ECO:0000313" key="2">
    <source>
        <dbReference type="Proteomes" id="UP001229716"/>
    </source>
</evidence>
<sequence>MLSATSYALHVIRSFISYLKGHFCEKERNNEKTGERILITLNVSV</sequence>
<name>A0ABT7KXW5_9BACI</name>
<dbReference type="Proteomes" id="UP001229716">
    <property type="component" value="Unassembled WGS sequence"/>
</dbReference>
<keyword evidence="2" id="KW-1185">Reference proteome</keyword>
<comment type="caution">
    <text evidence="1">The sequence shown here is derived from an EMBL/GenBank/DDBJ whole genome shotgun (WGS) entry which is preliminary data.</text>
</comment>
<evidence type="ECO:0008006" key="3">
    <source>
        <dbReference type="Google" id="ProtNLM"/>
    </source>
</evidence>
<protein>
    <recommendedName>
        <fullName evidence="3">Integrase</fullName>
    </recommendedName>
</protein>
<accession>A0ABT7KXW5</accession>
<reference evidence="1 2" key="1">
    <citation type="journal article" date="2023" name="Int. J. Mol. Sci.">
        <title>Pathogenicity and Genomic Characterization of a Novel Genospecies, Bacillus shihchuchen, of the Bacillus cereus Group Isolated from Chinese Softshell Turtle (Pelodiscus sinensis).</title>
        <authorList>
            <person name="Cheng L.W."/>
            <person name="Byadgi O.V."/>
            <person name="Tsai C.E."/>
            <person name="Wang P.C."/>
            <person name="Chen S.C."/>
        </authorList>
    </citation>
    <scope>NUCLEOTIDE SEQUENCE [LARGE SCALE GENOMIC DNA]</scope>
    <source>
        <strain evidence="1 2">QF108-045</strain>
    </source>
</reference>
<organism evidence="1 2">
    <name type="scientific">Bacillus shihchuchen</name>
    <dbReference type="NCBI Taxonomy" id="3036942"/>
    <lineage>
        <taxon>Bacteria</taxon>
        <taxon>Bacillati</taxon>
        <taxon>Bacillota</taxon>
        <taxon>Bacilli</taxon>
        <taxon>Bacillales</taxon>
        <taxon>Bacillaceae</taxon>
        <taxon>Bacillus</taxon>
        <taxon>Bacillus cereus group</taxon>
    </lineage>
</organism>
<evidence type="ECO:0000313" key="1">
    <source>
        <dbReference type="EMBL" id="MDL2418974.1"/>
    </source>
</evidence>
<dbReference type="EMBL" id="JASWHZ010000001">
    <property type="protein sequence ID" value="MDL2418974.1"/>
    <property type="molecule type" value="Genomic_DNA"/>
</dbReference>
<proteinExistence type="predicted"/>
<gene>
    <name evidence="1" type="ORF">P6F46_23160</name>
</gene>